<dbReference type="AlphaFoldDB" id="A0AAW6U5D3"/>
<dbReference type="Proteomes" id="UP001431776">
    <property type="component" value="Unassembled WGS sequence"/>
</dbReference>
<dbReference type="InterPro" id="IPR007438">
    <property type="entry name" value="DUF488"/>
</dbReference>
<evidence type="ECO:0000313" key="2">
    <source>
        <dbReference type="Proteomes" id="UP001431776"/>
    </source>
</evidence>
<dbReference type="EMBL" id="JASCXX010000051">
    <property type="protein sequence ID" value="MDI6451754.1"/>
    <property type="molecule type" value="Genomic_DNA"/>
</dbReference>
<accession>A0AAW6U5D3</accession>
<reference evidence="1" key="1">
    <citation type="submission" date="2023-05" db="EMBL/GenBank/DDBJ databases">
        <title>Anaerotaeda fermentans gen. nov., sp. nov., a novel anaerobic planctomycete of the new family within the order Sedimentisphaerales isolated from Taman Peninsula, Russia.</title>
        <authorList>
            <person name="Khomyakova M.A."/>
            <person name="Merkel A.Y."/>
            <person name="Slobodkin A.I."/>
        </authorList>
    </citation>
    <scope>NUCLEOTIDE SEQUENCE</scope>
    <source>
        <strain evidence="1">M17dextr</strain>
    </source>
</reference>
<dbReference type="RefSeq" id="WP_349247161.1">
    <property type="nucleotide sequence ID" value="NZ_JASCXX010000051.1"/>
</dbReference>
<keyword evidence="2" id="KW-1185">Reference proteome</keyword>
<proteinExistence type="predicted"/>
<name>A0AAW6U5D3_9BACT</name>
<organism evidence="1 2">
    <name type="scientific">Anaerobaca lacustris</name>
    <dbReference type="NCBI Taxonomy" id="3044600"/>
    <lineage>
        <taxon>Bacteria</taxon>
        <taxon>Pseudomonadati</taxon>
        <taxon>Planctomycetota</taxon>
        <taxon>Phycisphaerae</taxon>
        <taxon>Sedimentisphaerales</taxon>
        <taxon>Anaerobacaceae</taxon>
        <taxon>Anaerobaca</taxon>
    </lineage>
</organism>
<comment type="caution">
    <text evidence="1">The sequence shown here is derived from an EMBL/GenBank/DDBJ whole genome shotgun (WGS) entry which is preliminary data.</text>
</comment>
<dbReference type="PANTHER" id="PTHR39337">
    <property type="entry name" value="BLR5642 PROTEIN"/>
    <property type="match status" value="1"/>
</dbReference>
<evidence type="ECO:0000313" key="1">
    <source>
        <dbReference type="EMBL" id="MDI6451754.1"/>
    </source>
</evidence>
<protein>
    <submittedName>
        <fullName evidence="1">DUF488 domain-containing protein</fullName>
    </submittedName>
</protein>
<dbReference type="Pfam" id="PF04343">
    <property type="entry name" value="DUF488"/>
    <property type="match status" value="1"/>
</dbReference>
<dbReference type="PANTHER" id="PTHR39337:SF1">
    <property type="entry name" value="BLR5642 PROTEIN"/>
    <property type="match status" value="1"/>
</dbReference>
<sequence length="138" mass="15896">MKLYTVGYGGRTPEEFLRLLADGGIRAVVDVRLRPDRSSMATYVKAKDPHKGIEGWLSRAGVQYFSFIELGNLFLEFDHWQSRYRNLMERAGDLLTQRLRKVPPPFCLMCAEKSADRCHRAIIASYLAERGYEAEHLE</sequence>
<gene>
    <name evidence="1" type="ORF">QJ522_22020</name>
</gene>